<organism evidence="9 10">
    <name type="scientific">Shinella zoogloeoides</name>
    <name type="common">Crabtreella saccharophila</name>
    <dbReference type="NCBI Taxonomy" id="352475"/>
    <lineage>
        <taxon>Bacteria</taxon>
        <taxon>Pseudomonadati</taxon>
        <taxon>Pseudomonadota</taxon>
        <taxon>Alphaproteobacteria</taxon>
        <taxon>Hyphomicrobiales</taxon>
        <taxon>Rhizobiaceae</taxon>
        <taxon>Shinella</taxon>
    </lineage>
</organism>
<comment type="similarity">
    <text evidence="2">Belongs to the ABC transporter superfamily.</text>
</comment>
<dbReference type="PROSITE" id="PS00211">
    <property type="entry name" value="ABC_TRANSPORTER_1"/>
    <property type="match status" value="1"/>
</dbReference>
<dbReference type="RefSeq" id="WP_160785743.1">
    <property type="nucleotide sequence ID" value="NZ_CP086611.1"/>
</dbReference>
<evidence type="ECO:0000256" key="1">
    <source>
        <dbReference type="ARBA" id="ARBA00004417"/>
    </source>
</evidence>
<evidence type="ECO:0000256" key="3">
    <source>
        <dbReference type="ARBA" id="ARBA00022448"/>
    </source>
</evidence>
<dbReference type="OrthoDB" id="9815712at2"/>
<keyword evidence="5" id="KW-0547">Nucleotide-binding</keyword>
<evidence type="ECO:0000313" key="9">
    <source>
        <dbReference type="EMBL" id="MXO00343.1"/>
    </source>
</evidence>
<dbReference type="Gene3D" id="3.40.50.300">
    <property type="entry name" value="P-loop containing nucleotide triphosphate hydrolases"/>
    <property type="match status" value="1"/>
</dbReference>
<dbReference type="AlphaFoldDB" id="A0A6N8TAM5"/>
<feature type="domain" description="ABC transporter" evidence="8">
    <location>
        <begin position="7"/>
        <end position="243"/>
    </location>
</feature>
<protein>
    <submittedName>
        <fullName evidence="9">ATP-binding cassette domain-containing protein</fullName>
    </submittedName>
</protein>
<evidence type="ECO:0000256" key="7">
    <source>
        <dbReference type="ARBA" id="ARBA00023136"/>
    </source>
</evidence>
<evidence type="ECO:0000256" key="5">
    <source>
        <dbReference type="ARBA" id="ARBA00022741"/>
    </source>
</evidence>
<dbReference type="GO" id="GO:0005886">
    <property type="term" value="C:plasma membrane"/>
    <property type="evidence" value="ECO:0007669"/>
    <property type="project" value="UniProtKB-SubCell"/>
</dbReference>
<dbReference type="PANTHER" id="PTHR43297:SF2">
    <property type="entry name" value="DIPEPTIDE TRANSPORT ATP-BINDING PROTEIN DPPD"/>
    <property type="match status" value="1"/>
</dbReference>
<dbReference type="InterPro" id="IPR017871">
    <property type="entry name" value="ABC_transporter-like_CS"/>
</dbReference>
<dbReference type="SMART" id="SM00382">
    <property type="entry name" value="AAA"/>
    <property type="match status" value="1"/>
</dbReference>
<dbReference type="GO" id="GO:0005524">
    <property type="term" value="F:ATP binding"/>
    <property type="evidence" value="ECO:0007669"/>
    <property type="project" value="UniProtKB-KW"/>
</dbReference>
<dbReference type="GO" id="GO:0016887">
    <property type="term" value="F:ATP hydrolysis activity"/>
    <property type="evidence" value="ECO:0007669"/>
    <property type="project" value="InterPro"/>
</dbReference>
<evidence type="ECO:0000256" key="2">
    <source>
        <dbReference type="ARBA" id="ARBA00005417"/>
    </source>
</evidence>
<dbReference type="InterPro" id="IPR003593">
    <property type="entry name" value="AAA+_ATPase"/>
</dbReference>
<dbReference type="SUPFAM" id="SSF52540">
    <property type="entry name" value="P-loop containing nucleoside triphosphate hydrolases"/>
    <property type="match status" value="1"/>
</dbReference>
<comment type="caution">
    <text evidence="9">The sequence shown here is derived from an EMBL/GenBank/DDBJ whole genome shotgun (WGS) entry which is preliminary data.</text>
</comment>
<dbReference type="PANTHER" id="PTHR43297">
    <property type="entry name" value="OLIGOPEPTIDE TRANSPORT ATP-BINDING PROTEIN APPD"/>
    <property type="match status" value="1"/>
</dbReference>
<dbReference type="InterPro" id="IPR050388">
    <property type="entry name" value="ABC_Ni/Peptide_Import"/>
</dbReference>
<keyword evidence="6 9" id="KW-0067">ATP-binding</keyword>
<keyword evidence="7" id="KW-0472">Membrane</keyword>
<sequence length="260" mass="27334">MTALCEIRQLAVTYRGQPAPALKGVDLDIHTGERLAIIGESGSGKSTFARSLAGLLPDGARIAGSLRWAAGHAPRPGRDIGFVFQDPSASLNPVLTIGEQVAEGARRHLGLSRRQGEAHALDMLARVHIPDPEKTLHVFPHQLSGGQRQRVAIAAALAVKPGLLIADEPTSALDMVVQAEIVALLDELVRDGGMTLVFVTHDIALASGFADRVAIFRDGELVETGATATVLAAPQAAYTAALIASHRDLATPPLIREAGR</sequence>
<dbReference type="PROSITE" id="PS50893">
    <property type="entry name" value="ABC_TRANSPORTER_2"/>
    <property type="match status" value="1"/>
</dbReference>
<proteinExistence type="inferred from homology"/>
<dbReference type="Proteomes" id="UP000440304">
    <property type="component" value="Unassembled WGS sequence"/>
</dbReference>
<keyword evidence="3" id="KW-0813">Transport</keyword>
<dbReference type="InterPro" id="IPR027417">
    <property type="entry name" value="P-loop_NTPase"/>
</dbReference>
<evidence type="ECO:0000259" key="8">
    <source>
        <dbReference type="PROSITE" id="PS50893"/>
    </source>
</evidence>
<gene>
    <name evidence="9" type="ORF">GR156_08530</name>
</gene>
<dbReference type="Pfam" id="PF00005">
    <property type="entry name" value="ABC_tran"/>
    <property type="match status" value="1"/>
</dbReference>
<accession>A0A6N8TAM5</accession>
<evidence type="ECO:0000313" key="10">
    <source>
        <dbReference type="Proteomes" id="UP000440304"/>
    </source>
</evidence>
<dbReference type="CDD" id="cd03257">
    <property type="entry name" value="ABC_NikE_OppD_transporters"/>
    <property type="match status" value="1"/>
</dbReference>
<name>A0A6N8TAM5_SHIZO</name>
<dbReference type="EMBL" id="WUML01000005">
    <property type="protein sequence ID" value="MXO00343.1"/>
    <property type="molecule type" value="Genomic_DNA"/>
</dbReference>
<dbReference type="InterPro" id="IPR003439">
    <property type="entry name" value="ABC_transporter-like_ATP-bd"/>
</dbReference>
<comment type="subcellular location">
    <subcellularLocation>
        <location evidence="1">Cell inner membrane</location>
        <topology evidence="1">Peripheral membrane protein</topology>
    </subcellularLocation>
</comment>
<evidence type="ECO:0000256" key="6">
    <source>
        <dbReference type="ARBA" id="ARBA00022840"/>
    </source>
</evidence>
<evidence type="ECO:0000256" key="4">
    <source>
        <dbReference type="ARBA" id="ARBA00022475"/>
    </source>
</evidence>
<keyword evidence="4" id="KW-1003">Cell membrane</keyword>
<reference evidence="9 10" key="1">
    <citation type="submission" date="2019-12" db="EMBL/GenBank/DDBJ databases">
        <title>Shinella granuli gen. nov., sp. nov., and proposal of the reclassification of Zoogloea ramigera ATCC 19623 as Shinella zoogloeoides sp. nov.</title>
        <authorList>
            <person name="Gao J."/>
        </authorList>
    </citation>
    <scope>NUCLEOTIDE SEQUENCE [LARGE SCALE GENOMIC DNA]</scope>
    <source>
        <strain evidence="9 10">DSM 287</strain>
    </source>
</reference>